<dbReference type="EMBL" id="JARJCW010000057">
    <property type="protein sequence ID" value="KAJ7201791.1"/>
    <property type="molecule type" value="Genomic_DNA"/>
</dbReference>
<gene>
    <name evidence="2" type="ORF">GGX14DRAFT_399741</name>
</gene>
<comment type="caution">
    <text evidence="2">The sequence shown here is derived from an EMBL/GenBank/DDBJ whole genome shotgun (WGS) entry which is preliminary data.</text>
</comment>
<feature type="transmembrane region" description="Helical" evidence="1">
    <location>
        <begin position="207"/>
        <end position="230"/>
    </location>
</feature>
<keyword evidence="3" id="KW-1185">Reference proteome</keyword>
<proteinExistence type="predicted"/>
<name>A0AAD6V621_9AGAR</name>
<keyword evidence="1" id="KW-1133">Transmembrane helix</keyword>
<feature type="transmembrane region" description="Helical" evidence="1">
    <location>
        <begin position="176"/>
        <end position="195"/>
    </location>
</feature>
<reference evidence="2" key="1">
    <citation type="submission" date="2023-03" db="EMBL/GenBank/DDBJ databases">
        <title>Massive genome expansion in bonnet fungi (Mycena s.s.) driven by repeated elements and novel gene families across ecological guilds.</title>
        <authorList>
            <consortium name="Lawrence Berkeley National Laboratory"/>
            <person name="Harder C.B."/>
            <person name="Miyauchi S."/>
            <person name="Viragh M."/>
            <person name="Kuo A."/>
            <person name="Thoen E."/>
            <person name="Andreopoulos B."/>
            <person name="Lu D."/>
            <person name="Skrede I."/>
            <person name="Drula E."/>
            <person name="Henrissat B."/>
            <person name="Morin E."/>
            <person name="Kohler A."/>
            <person name="Barry K."/>
            <person name="LaButti K."/>
            <person name="Morin E."/>
            <person name="Salamov A."/>
            <person name="Lipzen A."/>
            <person name="Mereny Z."/>
            <person name="Hegedus B."/>
            <person name="Baldrian P."/>
            <person name="Stursova M."/>
            <person name="Weitz H."/>
            <person name="Taylor A."/>
            <person name="Grigoriev I.V."/>
            <person name="Nagy L.G."/>
            <person name="Martin F."/>
            <person name="Kauserud H."/>
        </authorList>
    </citation>
    <scope>NUCLEOTIDE SEQUENCE</scope>
    <source>
        <strain evidence="2">9144</strain>
    </source>
</reference>
<dbReference type="AlphaFoldDB" id="A0AAD6V621"/>
<sequence>MQTFEGTAVSLRRSRRCAHYSLRLRRGAGNNDGIPVNEGGPGTGGMRGEAMYEKARAYGGRIGVDTIILQMQNAKEITAPVAERIYLKGIVRWKLEHLLKYAEPEVGLHSERGYEWEVLIQVVLILDSAMTFNSSLDPTSARDFELVSLHSHPNVFCHPTYDTLLSAGQENVSASAFDTMFAGFGMGVTEIILMIRTYAQYNRSKRLLAFFLLLWFMYEFAATFNVWIAVQWLKSFTTEGSLSSLTSCNVEPNAHAIGFYASMLGVETSKGYVPVKFSNIANGLAFYLVMLCEA</sequence>
<keyword evidence="1" id="KW-0812">Transmembrane</keyword>
<keyword evidence="1" id="KW-0472">Membrane</keyword>
<evidence type="ECO:0000313" key="3">
    <source>
        <dbReference type="Proteomes" id="UP001219525"/>
    </source>
</evidence>
<evidence type="ECO:0000256" key="1">
    <source>
        <dbReference type="SAM" id="Phobius"/>
    </source>
</evidence>
<protein>
    <submittedName>
        <fullName evidence="2">Uncharacterized protein</fullName>
    </submittedName>
</protein>
<accession>A0AAD6V621</accession>
<dbReference type="Proteomes" id="UP001219525">
    <property type="component" value="Unassembled WGS sequence"/>
</dbReference>
<organism evidence="2 3">
    <name type="scientific">Mycena pura</name>
    <dbReference type="NCBI Taxonomy" id="153505"/>
    <lineage>
        <taxon>Eukaryota</taxon>
        <taxon>Fungi</taxon>
        <taxon>Dikarya</taxon>
        <taxon>Basidiomycota</taxon>
        <taxon>Agaricomycotina</taxon>
        <taxon>Agaricomycetes</taxon>
        <taxon>Agaricomycetidae</taxon>
        <taxon>Agaricales</taxon>
        <taxon>Marasmiineae</taxon>
        <taxon>Mycenaceae</taxon>
        <taxon>Mycena</taxon>
    </lineage>
</organism>
<evidence type="ECO:0000313" key="2">
    <source>
        <dbReference type="EMBL" id="KAJ7201791.1"/>
    </source>
</evidence>